<dbReference type="RefSeq" id="WP_213496393.1">
    <property type="nucleotide sequence ID" value="NZ_CP074694.1"/>
</dbReference>
<dbReference type="Proteomes" id="UP000676194">
    <property type="component" value="Chromosome"/>
</dbReference>
<keyword evidence="2" id="KW-1185">Reference proteome</keyword>
<gene>
    <name evidence="1" type="ORF">KIH39_24330</name>
</gene>
<protein>
    <submittedName>
        <fullName evidence="1">Uncharacterized protein</fullName>
    </submittedName>
</protein>
<sequence>MTIETSTKVWAFHNSNSDEKAELDNIDDLWDHLDNFRKRYSNSVGILIAPDGQHLNLGRSNVMNDYTVLPQELGYVEHCPADGNPPYLAPVEDPSISIGDGILVFRYADELSEIPRRYCVKLSKMKEIVRHFMATNRLPDWIMWEQI</sequence>
<name>A0A8E6B686_9BACT</name>
<dbReference type="AlphaFoldDB" id="A0A8E6B686"/>
<reference evidence="1" key="1">
    <citation type="submission" date="2021-05" db="EMBL/GenBank/DDBJ databases">
        <title>Complete genome sequence of the cellulolytic planctomycete Telmatocola sphagniphila SP2T and characterization of the first cellulase from planctomycetes.</title>
        <authorList>
            <person name="Rakitin A.L."/>
            <person name="Beletsky A.V."/>
            <person name="Naumoff D.G."/>
            <person name="Kulichevskaya I.S."/>
            <person name="Mardanov A.V."/>
            <person name="Ravin N.V."/>
            <person name="Dedysh S.N."/>
        </authorList>
    </citation>
    <scope>NUCLEOTIDE SEQUENCE</scope>
    <source>
        <strain evidence="1">SP2T</strain>
    </source>
</reference>
<evidence type="ECO:0000313" key="2">
    <source>
        <dbReference type="Proteomes" id="UP000676194"/>
    </source>
</evidence>
<organism evidence="1 2">
    <name type="scientific">Telmatocola sphagniphila</name>
    <dbReference type="NCBI Taxonomy" id="1123043"/>
    <lineage>
        <taxon>Bacteria</taxon>
        <taxon>Pseudomonadati</taxon>
        <taxon>Planctomycetota</taxon>
        <taxon>Planctomycetia</taxon>
        <taxon>Gemmatales</taxon>
        <taxon>Gemmataceae</taxon>
    </lineage>
</organism>
<proteinExistence type="predicted"/>
<evidence type="ECO:0000313" key="1">
    <source>
        <dbReference type="EMBL" id="QVL31926.1"/>
    </source>
</evidence>
<dbReference type="EMBL" id="CP074694">
    <property type="protein sequence ID" value="QVL31926.1"/>
    <property type="molecule type" value="Genomic_DNA"/>
</dbReference>
<dbReference type="KEGG" id="tsph:KIH39_24330"/>
<accession>A0A8E6B686</accession>